<dbReference type="Pfam" id="PF02538">
    <property type="entry name" value="Hydantoinase_B"/>
    <property type="match status" value="1"/>
</dbReference>
<evidence type="ECO:0000313" key="3">
    <source>
        <dbReference type="EMBL" id="TNM55346.1"/>
    </source>
</evidence>
<dbReference type="PANTHER" id="PTHR11365:SF23">
    <property type="entry name" value="HYPOTHETICAL 5-OXOPROLINASE (EUROFUNG)-RELATED"/>
    <property type="match status" value="1"/>
</dbReference>
<dbReference type="AlphaFoldDB" id="A0A5C4X381"/>
<evidence type="ECO:0000256" key="1">
    <source>
        <dbReference type="SAM" id="MobiDB-lite"/>
    </source>
</evidence>
<feature type="domain" description="Hydantoinase B/oxoprolinase" evidence="2">
    <location>
        <begin position="6"/>
        <end position="536"/>
    </location>
</feature>
<evidence type="ECO:0000313" key="4">
    <source>
        <dbReference type="Proteomes" id="UP000314223"/>
    </source>
</evidence>
<feature type="compositionally biased region" description="Polar residues" evidence="1">
    <location>
        <begin position="572"/>
        <end position="593"/>
    </location>
</feature>
<proteinExistence type="predicted"/>
<dbReference type="InterPro" id="IPR045079">
    <property type="entry name" value="Oxoprolinase-like"/>
</dbReference>
<accession>A0A5C4X381</accession>
<dbReference type="GO" id="GO:0017168">
    <property type="term" value="F:5-oxoprolinase (ATP-hydrolyzing) activity"/>
    <property type="evidence" value="ECO:0007669"/>
    <property type="project" value="TreeGrafter"/>
</dbReference>
<protein>
    <submittedName>
        <fullName evidence="3">Hydantoinase B/oxoprolinase family protein</fullName>
    </submittedName>
</protein>
<dbReference type="InterPro" id="IPR003692">
    <property type="entry name" value="Hydantoinase_B"/>
</dbReference>
<evidence type="ECO:0000259" key="2">
    <source>
        <dbReference type="Pfam" id="PF02538"/>
    </source>
</evidence>
<dbReference type="RefSeq" id="WP_139468477.1">
    <property type="nucleotide sequence ID" value="NZ_VDMQ01000004.1"/>
</dbReference>
<dbReference type="GO" id="GO:0005829">
    <property type="term" value="C:cytosol"/>
    <property type="evidence" value="ECO:0007669"/>
    <property type="project" value="TreeGrafter"/>
</dbReference>
<organism evidence="3 4">
    <name type="scientific">Brevibacterium sediminis</name>
    <dbReference type="NCBI Taxonomy" id="1857024"/>
    <lineage>
        <taxon>Bacteria</taxon>
        <taxon>Bacillati</taxon>
        <taxon>Actinomycetota</taxon>
        <taxon>Actinomycetes</taxon>
        <taxon>Micrococcales</taxon>
        <taxon>Brevibacteriaceae</taxon>
        <taxon>Brevibacterium</taxon>
    </lineage>
</organism>
<name>A0A5C4X381_9MICO</name>
<dbReference type="Proteomes" id="UP000314223">
    <property type="component" value="Unassembled WGS sequence"/>
</dbReference>
<comment type="caution">
    <text evidence="3">The sequence shown here is derived from an EMBL/GenBank/DDBJ whole genome shotgun (WGS) entry which is preliminary data.</text>
</comment>
<feature type="region of interest" description="Disordered" evidence="1">
    <location>
        <begin position="569"/>
        <end position="593"/>
    </location>
</feature>
<dbReference type="PANTHER" id="PTHR11365">
    <property type="entry name" value="5-OXOPROLINASE RELATED"/>
    <property type="match status" value="1"/>
</dbReference>
<gene>
    <name evidence="3" type="ORF">FHQ09_09110</name>
</gene>
<dbReference type="EMBL" id="VDMQ01000004">
    <property type="protein sequence ID" value="TNM55346.1"/>
    <property type="molecule type" value="Genomic_DNA"/>
</dbReference>
<reference evidence="3 4" key="1">
    <citation type="submission" date="2019-06" db="EMBL/GenBank/DDBJ databases">
        <authorList>
            <person name="Mardanova A.M."/>
            <person name="Pudova D.S."/>
            <person name="Shagimardanova E.I."/>
            <person name="Gogoleva N.E."/>
            <person name="Lutfullin M.T."/>
            <person name="Hadieva G.F."/>
            <person name="Sharipova M.R."/>
        </authorList>
    </citation>
    <scope>NUCLEOTIDE SEQUENCE [LARGE SCALE GENOMIC DNA]</scope>
    <source>
        <strain evidence="3 4">MG-1</strain>
    </source>
</reference>
<sequence>MTREFDPVKLSVLANAFDGIVREMTNGLLRSARSSVINTARDFSCAVLTADNQLLAAAEGVPVHVFGAGPLGEDMIALHDDIREGDAFLHNDPYLGNSHAADHCILVPIFVGGKHLFTAVTKAHQADCGDSLPTTFFATARDVYEEGALIFPCVRVQRSYTDVDDVVRMCRSRIRVPDQWYGDYLASVGASRIAERRIQELAEKFGTDDVVDFVEAWFDYSERLAQNAIETLPEVDLHGESTHDPFPGTDPEGVHIQATVSVKPTQGRVSIDLRDNPDNLPNGLNLTRATATGAALAGILSGLPETLPSNAGTFRRIEVKLREGCAVGVPKHPHSCSSGTTNLADRVVNIVQSSFARIDDGYGSAEGAAGQTPAKAVISGTDERNGNAYVNQILVGGVGGPATPYVDGWPTYQRPVCGALLYHDSVEVDEQRYPILIHERALVADSGGAGKQRGGLASRVTFEPRVDQVTLTYGIEGKENPPKGVRGGFGGAAPEAWVEDVSGSEPRAIPVVGRYDLRRGEKVVSITPGGGGYGDPLERDPQAVLVDVNDGRVSAEAAWEVYGVRIDESGAIDSSGTENQRKNLSYSRGSVPN</sequence>
<dbReference type="GO" id="GO:0006749">
    <property type="term" value="P:glutathione metabolic process"/>
    <property type="evidence" value="ECO:0007669"/>
    <property type="project" value="TreeGrafter"/>
</dbReference>